<gene>
    <name evidence="3" type="ORF">ACFQDM_16600</name>
</gene>
<organism evidence="3 4">
    <name type="scientific">Ponticaulis profundi</name>
    <dbReference type="NCBI Taxonomy" id="2665222"/>
    <lineage>
        <taxon>Bacteria</taxon>
        <taxon>Pseudomonadati</taxon>
        <taxon>Pseudomonadota</taxon>
        <taxon>Alphaproteobacteria</taxon>
        <taxon>Hyphomonadales</taxon>
        <taxon>Hyphomonadaceae</taxon>
        <taxon>Ponticaulis</taxon>
    </lineage>
</organism>
<dbReference type="Pfam" id="PF00534">
    <property type="entry name" value="Glycos_transf_1"/>
    <property type="match status" value="1"/>
</dbReference>
<comment type="caution">
    <text evidence="3">The sequence shown here is derived from an EMBL/GenBank/DDBJ whole genome shotgun (WGS) entry which is preliminary data.</text>
</comment>
<evidence type="ECO:0000313" key="3">
    <source>
        <dbReference type="EMBL" id="MFC6199701.1"/>
    </source>
</evidence>
<sequence length="387" mass="43350">MSLMTHHLCNALQCAGAEVTLVAPCAGDDLEKWPRHYQLISDVGFQGGIFEGREFREREAPRISSMFQTLGDETNYDRFLAFHIHGYGQVLSHLSLETKTPLSLVIHGSELKHHLTCRALWSFLQKQVSRELPSIEWETMRTLHRADEVLVNSPFTKSLVHKTGRSGESIHVIGCGLPENEISVPRKNSAESIRFELGIPTEALLIGSVGRLVLSKNFRSLVEILEEVPNGFLLLIGDGPERKNLKSLAESHGVIKRVRFVGQASESKKRELLNALDVFCLLSLPMKNGDVEGFGIAALEAMACNIPVIAAQTGGLPFALQYGESGQLIDPINKTELLDALKSVERGDDQIKKQVKHAQQTLHERFNWQIISRRLLKRWSLENLRVR</sequence>
<dbReference type="Proteomes" id="UP001596303">
    <property type="component" value="Unassembled WGS sequence"/>
</dbReference>
<dbReference type="PANTHER" id="PTHR45947:SF15">
    <property type="entry name" value="TEICHURONIC ACID BIOSYNTHESIS GLYCOSYLTRANSFERASE TUAC-RELATED"/>
    <property type="match status" value="1"/>
</dbReference>
<dbReference type="PANTHER" id="PTHR45947">
    <property type="entry name" value="SULFOQUINOVOSYL TRANSFERASE SQD2"/>
    <property type="match status" value="1"/>
</dbReference>
<evidence type="ECO:0000313" key="4">
    <source>
        <dbReference type="Proteomes" id="UP001596303"/>
    </source>
</evidence>
<dbReference type="EC" id="2.4.-.-" evidence="3"/>
<dbReference type="Pfam" id="PF13439">
    <property type="entry name" value="Glyco_transf_4"/>
    <property type="match status" value="1"/>
</dbReference>
<protein>
    <submittedName>
        <fullName evidence="3">Glycosyltransferase family 4 protein</fullName>
        <ecNumber evidence="3">2.4.-.-</ecNumber>
    </submittedName>
</protein>
<keyword evidence="3" id="KW-0328">Glycosyltransferase</keyword>
<reference evidence="4" key="1">
    <citation type="journal article" date="2019" name="Int. J. Syst. Evol. Microbiol.">
        <title>The Global Catalogue of Microorganisms (GCM) 10K type strain sequencing project: providing services to taxonomists for standard genome sequencing and annotation.</title>
        <authorList>
            <consortium name="The Broad Institute Genomics Platform"/>
            <consortium name="The Broad Institute Genome Sequencing Center for Infectious Disease"/>
            <person name="Wu L."/>
            <person name="Ma J."/>
        </authorList>
    </citation>
    <scope>NUCLEOTIDE SEQUENCE [LARGE SCALE GENOMIC DNA]</scope>
    <source>
        <strain evidence="4">CGMCC-1.15741</strain>
    </source>
</reference>
<proteinExistence type="predicted"/>
<keyword evidence="4" id="KW-1185">Reference proteome</keyword>
<dbReference type="CDD" id="cd03801">
    <property type="entry name" value="GT4_PimA-like"/>
    <property type="match status" value="1"/>
</dbReference>
<dbReference type="RefSeq" id="WP_377382480.1">
    <property type="nucleotide sequence ID" value="NZ_JBHSSW010000066.1"/>
</dbReference>
<dbReference type="GO" id="GO:0016757">
    <property type="term" value="F:glycosyltransferase activity"/>
    <property type="evidence" value="ECO:0007669"/>
    <property type="project" value="UniProtKB-KW"/>
</dbReference>
<dbReference type="Gene3D" id="3.40.50.2000">
    <property type="entry name" value="Glycogen Phosphorylase B"/>
    <property type="match status" value="2"/>
</dbReference>
<accession>A0ABW1SEQ0</accession>
<dbReference type="InterPro" id="IPR001296">
    <property type="entry name" value="Glyco_trans_1"/>
</dbReference>
<dbReference type="EMBL" id="JBHSSW010000066">
    <property type="protein sequence ID" value="MFC6199701.1"/>
    <property type="molecule type" value="Genomic_DNA"/>
</dbReference>
<dbReference type="InterPro" id="IPR050194">
    <property type="entry name" value="Glycosyltransferase_grp1"/>
</dbReference>
<dbReference type="SUPFAM" id="SSF53756">
    <property type="entry name" value="UDP-Glycosyltransferase/glycogen phosphorylase"/>
    <property type="match status" value="1"/>
</dbReference>
<feature type="domain" description="Glycosyltransferase subfamily 4-like N-terminal" evidence="2">
    <location>
        <begin position="4"/>
        <end position="177"/>
    </location>
</feature>
<feature type="domain" description="Glycosyl transferase family 1" evidence="1">
    <location>
        <begin position="191"/>
        <end position="359"/>
    </location>
</feature>
<keyword evidence="3" id="KW-0808">Transferase</keyword>
<name>A0ABW1SEQ0_9PROT</name>
<dbReference type="InterPro" id="IPR028098">
    <property type="entry name" value="Glyco_trans_4-like_N"/>
</dbReference>
<evidence type="ECO:0000259" key="1">
    <source>
        <dbReference type="Pfam" id="PF00534"/>
    </source>
</evidence>
<evidence type="ECO:0000259" key="2">
    <source>
        <dbReference type="Pfam" id="PF13439"/>
    </source>
</evidence>